<dbReference type="Pfam" id="PF00106">
    <property type="entry name" value="adh_short"/>
    <property type="match status" value="1"/>
</dbReference>
<evidence type="ECO:0000256" key="3">
    <source>
        <dbReference type="ARBA" id="ARBA00023002"/>
    </source>
</evidence>
<organism evidence="4 5">
    <name type="scientific">Rhynchospora breviuscula</name>
    <dbReference type="NCBI Taxonomy" id="2022672"/>
    <lineage>
        <taxon>Eukaryota</taxon>
        <taxon>Viridiplantae</taxon>
        <taxon>Streptophyta</taxon>
        <taxon>Embryophyta</taxon>
        <taxon>Tracheophyta</taxon>
        <taxon>Spermatophyta</taxon>
        <taxon>Magnoliopsida</taxon>
        <taxon>Liliopsida</taxon>
        <taxon>Poales</taxon>
        <taxon>Cyperaceae</taxon>
        <taxon>Cyperoideae</taxon>
        <taxon>Rhynchosporeae</taxon>
        <taxon>Rhynchospora</taxon>
    </lineage>
</organism>
<dbReference type="PANTHER" id="PTHR43490:SF71">
    <property type="entry name" value="SHORT-CHAIN DEHYDROGENASE_REDUCTASE"/>
    <property type="match status" value="1"/>
</dbReference>
<comment type="caution">
    <text evidence="4">The sequence shown here is derived from an EMBL/GenBank/DDBJ whole genome shotgun (WGS) entry which is preliminary data.</text>
</comment>
<comment type="similarity">
    <text evidence="1">Belongs to the short-chain dehydrogenases/reductases (SDR) family.</text>
</comment>
<name>A0A9Q0CYS2_9POAL</name>
<evidence type="ECO:0000313" key="5">
    <source>
        <dbReference type="Proteomes" id="UP001151287"/>
    </source>
</evidence>
<dbReference type="PANTHER" id="PTHR43490">
    <property type="entry name" value="(+)-NEOMENTHOL DEHYDROGENASE"/>
    <property type="match status" value="1"/>
</dbReference>
<dbReference type="PRINTS" id="PR00081">
    <property type="entry name" value="GDHRDH"/>
</dbReference>
<evidence type="ECO:0000256" key="2">
    <source>
        <dbReference type="ARBA" id="ARBA00022857"/>
    </source>
</evidence>
<dbReference type="AlphaFoldDB" id="A0A9Q0CYS2"/>
<keyword evidence="5" id="KW-1185">Reference proteome</keyword>
<dbReference type="SUPFAM" id="SSF51735">
    <property type="entry name" value="NAD(P)-binding Rossmann-fold domains"/>
    <property type="match status" value="1"/>
</dbReference>
<sequence length="201" mass="22338">MSKMEAYKRIALVTGGNKGIGLEICRQLALNGTNVILTARDEKRGKEAVEKLTKDYGLTNVIFYRLDVTDLSSIESSVSFVKSQFGKLDILVNNAGIVGHEFSKPIAEKINNGGDRSYILEVQAKLQAGDLKFLAAMAIEPYEKAKECIDINYYGTKAMCEAFIPLLQLSKSPRIVNVSSYFGKLEVRKLATHAKKKKIIW</sequence>
<accession>A0A9Q0CYS2</accession>
<dbReference type="Gene3D" id="3.40.50.720">
    <property type="entry name" value="NAD(P)-binding Rossmann-like Domain"/>
    <property type="match status" value="1"/>
</dbReference>
<dbReference type="EMBL" id="JAMQYH010000001">
    <property type="protein sequence ID" value="KAJ1702142.1"/>
    <property type="molecule type" value="Genomic_DNA"/>
</dbReference>
<dbReference type="Proteomes" id="UP001151287">
    <property type="component" value="Unassembled WGS sequence"/>
</dbReference>
<proteinExistence type="inferred from homology"/>
<dbReference type="InterPro" id="IPR002347">
    <property type="entry name" value="SDR_fam"/>
</dbReference>
<dbReference type="GO" id="GO:0016491">
    <property type="term" value="F:oxidoreductase activity"/>
    <property type="evidence" value="ECO:0007669"/>
    <property type="project" value="UniProtKB-KW"/>
</dbReference>
<evidence type="ECO:0000313" key="4">
    <source>
        <dbReference type="EMBL" id="KAJ1702142.1"/>
    </source>
</evidence>
<gene>
    <name evidence="4" type="ORF">LUZ63_001921</name>
</gene>
<dbReference type="InterPro" id="IPR036291">
    <property type="entry name" value="NAD(P)-bd_dom_sf"/>
</dbReference>
<evidence type="ECO:0000256" key="1">
    <source>
        <dbReference type="ARBA" id="ARBA00006484"/>
    </source>
</evidence>
<protein>
    <submittedName>
        <fullName evidence="4">Uncharacterized protein</fullName>
    </submittedName>
</protein>
<keyword evidence="3" id="KW-0560">Oxidoreductase</keyword>
<reference evidence="4" key="1">
    <citation type="journal article" date="2022" name="Cell">
        <title>Repeat-based holocentromeres influence genome architecture and karyotype evolution.</title>
        <authorList>
            <person name="Hofstatter P.G."/>
            <person name="Thangavel G."/>
            <person name="Lux T."/>
            <person name="Neumann P."/>
            <person name="Vondrak T."/>
            <person name="Novak P."/>
            <person name="Zhang M."/>
            <person name="Costa L."/>
            <person name="Castellani M."/>
            <person name="Scott A."/>
            <person name="Toegelov H."/>
            <person name="Fuchs J."/>
            <person name="Mata-Sucre Y."/>
            <person name="Dias Y."/>
            <person name="Vanzela A.L.L."/>
            <person name="Huettel B."/>
            <person name="Almeida C.C.S."/>
            <person name="Simkova H."/>
            <person name="Souza G."/>
            <person name="Pedrosa-Harand A."/>
            <person name="Macas J."/>
            <person name="Mayer K.F.X."/>
            <person name="Houben A."/>
            <person name="Marques A."/>
        </authorList>
    </citation>
    <scope>NUCLEOTIDE SEQUENCE</scope>
    <source>
        <strain evidence="4">RhyBre1mFocal</strain>
    </source>
</reference>
<dbReference type="OrthoDB" id="7289984at2759"/>
<keyword evidence="2" id="KW-0521">NADP</keyword>
<dbReference type="GO" id="GO:0016020">
    <property type="term" value="C:membrane"/>
    <property type="evidence" value="ECO:0007669"/>
    <property type="project" value="TreeGrafter"/>
</dbReference>